<accession>A0A1C3X7K7</accession>
<dbReference type="AlphaFoldDB" id="A0A1C3X7K7"/>
<reference evidence="2" key="1">
    <citation type="submission" date="2016-08" db="EMBL/GenBank/DDBJ databases">
        <authorList>
            <person name="Varghese N."/>
            <person name="Submissions Spin"/>
        </authorList>
    </citation>
    <scope>NUCLEOTIDE SEQUENCE [LARGE SCALE GENOMIC DNA]</scope>
    <source>
        <strain evidence="2">HAMBI 2971</strain>
    </source>
</reference>
<dbReference type="EMBL" id="FMAH01000064">
    <property type="protein sequence ID" value="SCB48211.1"/>
    <property type="molecule type" value="Genomic_DNA"/>
</dbReference>
<proteinExistence type="predicted"/>
<dbReference type="RefSeq" id="WP_092856039.1">
    <property type="nucleotide sequence ID" value="NZ_FMAH01000064.1"/>
</dbReference>
<evidence type="ECO:0000313" key="1">
    <source>
        <dbReference type="EMBL" id="SCB48211.1"/>
    </source>
</evidence>
<protein>
    <submittedName>
        <fullName evidence="1">Uncharacterized protein</fullName>
    </submittedName>
</protein>
<keyword evidence="2" id="KW-1185">Reference proteome</keyword>
<name>A0A1C3X7K7_9HYPH</name>
<organism evidence="1 2">
    <name type="scientific">Rhizobium miluonense</name>
    <dbReference type="NCBI Taxonomy" id="411945"/>
    <lineage>
        <taxon>Bacteria</taxon>
        <taxon>Pseudomonadati</taxon>
        <taxon>Pseudomonadota</taxon>
        <taxon>Alphaproteobacteria</taxon>
        <taxon>Hyphomicrobiales</taxon>
        <taxon>Rhizobiaceae</taxon>
        <taxon>Rhizobium/Agrobacterium group</taxon>
        <taxon>Rhizobium</taxon>
    </lineage>
</organism>
<gene>
    <name evidence="1" type="ORF">GA0061102_10646</name>
</gene>
<sequence length="208" mass="23355">MLTPPDARNDGAKLEYLRQSDKFREYDPILFDILAHAAATLDRRRLQTIEDSGAIPNAIYHNDLLSDSLSERAAFMNGCASAFRHVDLIFFDPDNGLEVSLPKGRKHSSKYLYLDEVAAFYASGKSLLIYQHFPRIERAAFITSSALRLRAVAPDAEIWTFTSSNVVFLLLLHPESPARLAMAAMQACHQWDERFIVGTHLKGGRTSV</sequence>
<evidence type="ECO:0000313" key="2">
    <source>
        <dbReference type="Proteomes" id="UP000199435"/>
    </source>
</evidence>
<dbReference type="Proteomes" id="UP000199435">
    <property type="component" value="Unassembled WGS sequence"/>
</dbReference>
<dbReference type="OrthoDB" id="7823211at2"/>